<dbReference type="GO" id="GO:0009888">
    <property type="term" value="P:tissue development"/>
    <property type="evidence" value="ECO:0007669"/>
    <property type="project" value="TreeGrafter"/>
</dbReference>
<dbReference type="GO" id="GO:0009887">
    <property type="term" value="P:animal organ morphogenesis"/>
    <property type="evidence" value="ECO:0007669"/>
    <property type="project" value="TreeGrafter"/>
</dbReference>
<dbReference type="Ensembl" id="ENSAMXT00000031787.1">
    <property type="protein sequence ID" value="ENSAMXP00000037750.1"/>
    <property type="gene ID" value="ENSAMXG00000040758.1"/>
</dbReference>
<evidence type="ECO:0000256" key="9">
    <source>
        <dbReference type="SAM" id="SignalP"/>
    </source>
</evidence>
<evidence type="ECO:0000256" key="8">
    <source>
        <dbReference type="PROSITE-ProRule" id="PRU00460"/>
    </source>
</evidence>
<name>A0A3B1J7A9_ASTMX</name>
<feature type="domain" description="Fibronectin type-III" evidence="11">
    <location>
        <begin position="1338"/>
        <end position="1437"/>
    </location>
</feature>
<comment type="caution">
    <text evidence="8">Lacks conserved residue(s) required for the propagation of feature annotation.</text>
</comment>
<feature type="disulfide bond" evidence="8">
    <location>
        <begin position="719"/>
        <end position="731"/>
    </location>
</feature>
<feature type="domain" description="Laminin EGF-like" evidence="10">
    <location>
        <begin position="874"/>
        <end position="926"/>
    </location>
</feature>
<feature type="disulfide bond" evidence="8">
    <location>
        <begin position="790"/>
        <end position="799"/>
    </location>
</feature>
<dbReference type="InterPro" id="IPR013783">
    <property type="entry name" value="Ig-like_fold"/>
</dbReference>
<dbReference type="FunFam" id="2.10.25.10:FF:000412">
    <property type="entry name" value="Usherin"/>
    <property type="match status" value="1"/>
</dbReference>
<reference evidence="14" key="2">
    <citation type="journal article" date="2014" name="Nat. Commun.">
        <title>The cavefish genome reveals candidate genes for eye loss.</title>
        <authorList>
            <person name="McGaugh S.E."/>
            <person name="Gross J.B."/>
            <person name="Aken B."/>
            <person name="Blin M."/>
            <person name="Borowsky R."/>
            <person name="Chalopin D."/>
            <person name="Hinaux H."/>
            <person name="Jeffery W.R."/>
            <person name="Keene A."/>
            <person name="Ma L."/>
            <person name="Minx P."/>
            <person name="Murphy D."/>
            <person name="O'Quin K.E."/>
            <person name="Retaux S."/>
            <person name="Rohner N."/>
            <person name="Searle S.M."/>
            <person name="Stahl B.A."/>
            <person name="Tabin C."/>
            <person name="Volff J.N."/>
            <person name="Yoshizawa M."/>
            <person name="Warren W.C."/>
        </authorList>
    </citation>
    <scope>NUCLEOTIDE SEQUENCE [LARGE SCALE GENOMIC DNA]</scope>
    <source>
        <strain evidence="14">female</strain>
    </source>
</reference>
<dbReference type="InterPro" id="IPR008211">
    <property type="entry name" value="Laminin_N"/>
</dbReference>
<dbReference type="Pfam" id="PF00055">
    <property type="entry name" value="Laminin_N"/>
    <property type="match status" value="1"/>
</dbReference>
<dbReference type="GO" id="GO:0005576">
    <property type="term" value="C:extracellular region"/>
    <property type="evidence" value="ECO:0007669"/>
    <property type="project" value="UniProtKB-SubCell"/>
</dbReference>
<protein>
    <recommendedName>
        <fullName evidence="15">Usher syndrome 2A (autosomal recessive, mild)</fullName>
    </recommendedName>
</protein>
<dbReference type="InterPro" id="IPR036116">
    <property type="entry name" value="FN3_sf"/>
</dbReference>
<dbReference type="PROSITE" id="PS50853">
    <property type="entry name" value="FN3"/>
    <property type="match status" value="4"/>
</dbReference>
<dbReference type="InterPro" id="IPR050440">
    <property type="entry name" value="Laminin/Netrin_ECM"/>
</dbReference>
<feature type="domain" description="Laminin EGF-like" evidence="10">
    <location>
        <begin position="768"/>
        <end position="819"/>
    </location>
</feature>
<evidence type="ECO:0008006" key="15">
    <source>
        <dbReference type="Google" id="ProtNLM"/>
    </source>
</evidence>
<dbReference type="CDD" id="cd00063">
    <property type="entry name" value="FN3"/>
    <property type="match status" value="4"/>
</dbReference>
<dbReference type="FunFam" id="2.10.25.10:FF:000094">
    <property type="entry name" value="Laminin subunit alpha-2"/>
    <property type="match status" value="1"/>
</dbReference>
<evidence type="ECO:0000256" key="3">
    <source>
        <dbReference type="ARBA" id="ARBA00022729"/>
    </source>
</evidence>
<dbReference type="Proteomes" id="UP000018467">
    <property type="component" value="Unassembled WGS sequence"/>
</dbReference>
<comment type="subcellular location">
    <subcellularLocation>
        <location evidence="1">Secreted</location>
    </subcellularLocation>
</comment>
<feature type="disulfide bond" evidence="8">
    <location>
        <begin position="896"/>
        <end position="905"/>
    </location>
</feature>
<keyword evidence="4" id="KW-0677">Repeat</keyword>
<dbReference type="Gene3D" id="2.60.120.200">
    <property type="match status" value="1"/>
</dbReference>
<dbReference type="FunFam" id="2.60.40.10:FF:001085">
    <property type="entry name" value="Usherin"/>
    <property type="match status" value="1"/>
</dbReference>
<evidence type="ECO:0000259" key="11">
    <source>
        <dbReference type="PROSITE" id="PS50853"/>
    </source>
</evidence>
<dbReference type="SMART" id="SM00560">
    <property type="entry name" value="LamGL"/>
    <property type="match status" value="1"/>
</dbReference>
<keyword evidence="7 8" id="KW-0424">Laminin EGF-like domain</keyword>
<keyword evidence="3 9" id="KW-0732">Signal</keyword>
<dbReference type="InterPro" id="IPR006558">
    <property type="entry name" value="LamG-like"/>
</dbReference>
<feature type="disulfide bond" evidence="8">
    <location>
        <begin position="843"/>
        <end position="852"/>
    </location>
</feature>
<dbReference type="GO" id="GO:0005604">
    <property type="term" value="C:basement membrane"/>
    <property type="evidence" value="ECO:0007669"/>
    <property type="project" value="TreeGrafter"/>
</dbReference>
<dbReference type="SUPFAM" id="SSF49899">
    <property type="entry name" value="Concanavalin A-like lectins/glucanases"/>
    <property type="match status" value="1"/>
</dbReference>
<feature type="chain" id="PRO_5017432941" description="Usher syndrome 2A (autosomal recessive, mild)" evidence="9">
    <location>
        <begin position="17"/>
        <end position="1479"/>
    </location>
</feature>
<dbReference type="FunFam" id="2.10.25.10:FF:000090">
    <property type="entry name" value="laminin subunit alpha"/>
    <property type="match status" value="4"/>
</dbReference>
<dbReference type="InterPro" id="IPR003961">
    <property type="entry name" value="FN3_dom"/>
</dbReference>
<dbReference type="SUPFAM" id="SSF57196">
    <property type="entry name" value="EGF/Laminin"/>
    <property type="match status" value="9"/>
</dbReference>
<evidence type="ECO:0000313" key="13">
    <source>
        <dbReference type="Ensembl" id="ENSAMXP00000037750.1"/>
    </source>
</evidence>
<keyword evidence="2" id="KW-0964">Secreted</keyword>
<evidence type="ECO:0000259" key="12">
    <source>
        <dbReference type="PROSITE" id="PS51117"/>
    </source>
</evidence>
<dbReference type="SUPFAM" id="SSF49265">
    <property type="entry name" value="Fibronectin type III"/>
    <property type="match status" value="2"/>
</dbReference>
<dbReference type="Pfam" id="PF00041">
    <property type="entry name" value="fn3"/>
    <property type="match status" value="3"/>
</dbReference>
<keyword evidence="6" id="KW-0325">Glycoprotein</keyword>
<feature type="disulfide bond" evidence="8">
    <location>
        <begin position="929"/>
        <end position="946"/>
    </location>
</feature>
<feature type="domain" description="Laminin EGF-like" evidence="10">
    <location>
        <begin position="820"/>
        <end position="873"/>
    </location>
</feature>
<dbReference type="InterPro" id="IPR002049">
    <property type="entry name" value="LE_dom"/>
</dbReference>
<dbReference type="FunFam" id="2.60.40.10:FF:001052">
    <property type="entry name" value="Usherin"/>
    <property type="match status" value="1"/>
</dbReference>
<feature type="disulfide bond" evidence="8">
    <location>
        <begin position="927"/>
        <end position="939"/>
    </location>
</feature>
<dbReference type="SMART" id="SM00180">
    <property type="entry name" value="EGF_Lam"/>
    <property type="match status" value="10"/>
</dbReference>
<dbReference type="PROSITE" id="PS01248">
    <property type="entry name" value="EGF_LAM_1"/>
    <property type="match status" value="2"/>
</dbReference>
<dbReference type="PROSITE" id="PS50027">
    <property type="entry name" value="EGF_LAM_2"/>
    <property type="match status" value="7"/>
</dbReference>
<reference evidence="13" key="4">
    <citation type="submission" date="2025-09" db="UniProtKB">
        <authorList>
            <consortium name="Ensembl"/>
        </authorList>
    </citation>
    <scope>IDENTIFICATION</scope>
</reference>
<feature type="domain" description="Fibronectin type-III" evidence="11">
    <location>
        <begin position="1218"/>
        <end position="1334"/>
    </location>
</feature>
<feature type="domain" description="Fibronectin type-III" evidence="11">
    <location>
        <begin position="1119"/>
        <end position="1215"/>
    </location>
</feature>
<feature type="signal peptide" evidence="9">
    <location>
        <begin position="1"/>
        <end position="16"/>
    </location>
</feature>
<evidence type="ECO:0000256" key="4">
    <source>
        <dbReference type="ARBA" id="ARBA00022737"/>
    </source>
</evidence>
<feature type="domain" description="Laminin EGF-like" evidence="10">
    <location>
        <begin position="927"/>
        <end position="982"/>
    </location>
</feature>
<feature type="disulfide bond" evidence="8">
    <location>
        <begin position="689"/>
        <end position="698"/>
    </location>
</feature>
<dbReference type="SMART" id="SM00136">
    <property type="entry name" value="LamNT"/>
    <property type="match status" value="1"/>
</dbReference>
<dbReference type="STRING" id="7994.ENSAMXP00000037750"/>
<dbReference type="Gene3D" id="2.10.25.10">
    <property type="entry name" value="Laminin"/>
    <property type="match status" value="9"/>
</dbReference>
<accession>A0A3B1J7A9</accession>
<feature type="disulfide bond" evidence="8">
    <location>
        <begin position="636"/>
        <end position="645"/>
    </location>
</feature>
<feature type="domain" description="Fibronectin type-III" evidence="11">
    <location>
        <begin position="1034"/>
        <end position="1117"/>
    </location>
</feature>
<dbReference type="Gene3D" id="2.60.40.10">
    <property type="entry name" value="Immunoglobulins"/>
    <property type="match status" value="4"/>
</dbReference>
<feature type="domain" description="Laminin N-terminal" evidence="12">
    <location>
        <begin position="246"/>
        <end position="489"/>
    </location>
</feature>
<dbReference type="InParanoid" id="A0A3B1J7A9"/>
<proteinExistence type="predicted"/>
<dbReference type="GeneTree" id="ENSGT00940000158456"/>
<evidence type="ECO:0000256" key="6">
    <source>
        <dbReference type="ARBA" id="ARBA00023180"/>
    </source>
</evidence>
<evidence type="ECO:0000256" key="2">
    <source>
        <dbReference type="ARBA" id="ARBA00022525"/>
    </source>
</evidence>
<feature type="domain" description="Laminin EGF-like" evidence="10">
    <location>
        <begin position="666"/>
        <end position="718"/>
    </location>
</feature>
<dbReference type="PROSITE" id="PS51117">
    <property type="entry name" value="LAMININ_NTER"/>
    <property type="match status" value="1"/>
</dbReference>
<dbReference type="Pfam" id="PF00053">
    <property type="entry name" value="EGF_laminin"/>
    <property type="match status" value="10"/>
</dbReference>
<evidence type="ECO:0000256" key="7">
    <source>
        <dbReference type="ARBA" id="ARBA00023292"/>
    </source>
</evidence>
<evidence type="ECO:0000259" key="10">
    <source>
        <dbReference type="PROSITE" id="PS50027"/>
    </source>
</evidence>
<evidence type="ECO:0000256" key="5">
    <source>
        <dbReference type="ARBA" id="ARBA00023157"/>
    </source>
</evidence>
<organism evidence="13 14">
    <name type="scientific">Astyanax mexicanus</name>
    <name type="common">Blind cave fish</name>
    <name type="synonym">Astyanax fasciatus mexicanus</name>
    <dbReference type="NCBI Taxonomy" id="7994"/>
    <lineage>
        <taxon>Eukaryota</taxon>
        <taxon>Metazoa</taxon>
        <taxon>Chordata</taxon>
        <taxon>Craniata</taxon>
        <taxon>Vertebrata</taxon>
        <taxon>Euteleostomi</taxon>
        <taxon>Actinopterygii</taxon>
        <taxon>Neopterygii</taxon>
        <taxon>Teleostei</taxon>
        <taxon>Ostariophysi</taxon>
        <taxon>Characiformes</taxon>
        <taxon>Characoidei</taxon>
        <taxon>Acestrorhamphidae</taxon>
        <taxon>Acestrorhamphinae</taxon>
        <taxon>Astyanax</taxon>
    </lineage>
</organism>
<keyword evidence="5 8" id="KW-1015">Disulfide bond</keyword>
<evidence type="ECO:0000313" key="14">
    <source>
        <dbReference type="Proteomes" id="UP000018467"/>
    </source>
</evidence>
<dbReference type="Bgee" id="ENSAMXG00000040758">
    <property type="expression patterns" value="Expressed in camera-type eye and 1 other cell type or tissue"/>
</dbReference>
<dbReference type="FunFam" id="2.10.25.10:FF:000313">
    <property type="entry name" value="Usherin"/>
    <property type="match status" value="1"/>
</dbReference>
<dbReference type="SMART" id="SM00060">
    <property type="entry name" value="FN3"/>
    <property type="match status" value="4"/>
</dbReference>
<keyword evidence="14" id="KW-1185">Reference proteome</keyword>
<dbReference type="PANTHER" id="PTHR10574:SF274">
    <property type="entry name" value="USHERIN"/>
    <property type="match status" value="1"/>
</dbReference>
<sequence>FIYLFLSTALLLYTLGLFVPFGTVAPQGSFPRLENIGAYKSVGVAPGGATCGVPERSAFCQAGRAEEDFLTCSQHFCIQECPYRSSTPRYADLLAAHPDGCPAGDSQDLRPGAEAGSSSFVFRNQSSCLASPSSPNLGPAGSFTLTVWLKLEEASVMTVFEKSAMDKLVLLLTISETQIQFHYTTQTGQIFSIFMRTAGHISLGQWTHMALQVRTVFMSFFLGDSVGLHKHVTEFRRSNQFIGRMQDFRFYPQTLTNREIEEVFSGRLPQLHVQPSCRCPPSHPRVHPLVERYCIPNSADDTTNNRVLRLNVDAHPLHYINDNDIGTSWFSSVLSTAEKLDQGVTITIDLENGQYQVFSTFQSAQPESVRIQRRTGGGSGWRDWQYLAKNCSFFGMEDNGPLEKPDSVNCLQFPSDVPYSRGNITFSMLTPEPNLRPGYNNFYSSTTLQEFVRATHVRIHLQGQYHTRGAHVPYRHRYYAVDEITISGRCECHGHADSCDTATNPYRCLCLPESHTHGTNCERCDPLFNDKPFRSGDQVQAYNCRPCQCYGHAFSCHYNASMDPYPSEHFRGGGGVCDNCTHNTSGRNCERCRNLFYREVGTSLWAEDMCKPCECNSAGTVNGSLDCDQMGGQCKCKRRVSGRQCNQCQHGFYQLQSALPDGCRACNCNAAGTAPPDITCHQDSGQCQCKANVIGLSCDRCNYGFKFLNSTNTDGCEPCGCNPDGSLHQFCNPFSGQCECRVGVRGLKCDTCAPDTYGLKGGRPCLPCDCSPLGSVPGLPCDPLTGQCVCRPHVEGRRCGVCQDGYHSLGAGGSLGCLPCQCERRGTLEELSACDKVTGQCRCKSGTEGPRCNRCSPHMYWIGSSNSTHGCQPCLCDLLGSVAGTACDPDSGQCMCLPTRHGRECGSCKPGECYFHSEEGRSECEACDCHPVGAVGQVCATATGQCVCSHSSLAGRRCDRCQDLYYGFNPDTGRCEQCGCDPVGGFNGSCLAETGQCLCKLFVTGDKCDSCVEGSSHMDPTNHLGCSKEPRQQPPPVGTVLSASAIELSWNAPDSPNSNALTYTLLRNSQIIHSSFSLHPFDSGLSPYTLYTYQLLTSNVHGNTSSSSISLRTLASIPEPNELQLSLVGRAGPTSASFNWSEPLNTSGPVELYTLSSVEEQSGEELLHYQGTLTEVTVDGLQPFTRYVFSLQACTNGGCARSDNLTLLTAQISPQRQPPPRVAMLSSTELQVDWDPPDLPNGIIIRYELFMQVLNESMENGTSVGAEHRVFLSSGWWNPQRALVSANENALTPPESSVVVSDLEPFTVYRFRVLTVNMAGSTSSEWTVGRTGEGVPEYMSSPRVSPVSSSSLLVSWETPREQDVRGRVTEYRLSVSMLITLLSVFVCLQLLYTASAEERSYTVVGLKPYEAYSFTVTVCNTQGCVSSQPASARTRPSGELTLIITPLYIPRLYWTFRYVIGNDRRDKRPVKTRLKDRTN</sequence>
<dbReference type="InterPro" id="IPR013320">
    <property type="entry name" value="ConA-like_dom_sf"/>
</dbReference>
<reference evidence="14" key="1">
    <citation type="submission" date="2013-03" db="EMBL/GenBank/DDBJ databases">
        <authorList>
            <person name="Jeffery W."/>
            <person name="Warren W."/>
            <person name="Wilson R.K."/>
        </authorList>
    </citation>
    <scope>NUCLEOTIDE SEQUENCE</scope>
    <source>
        <strain evidence="14">female</strain>
    </source>
</reference>
<dbReference type="Gene3D" id="2.60.120.260">
    <property type="entry name" value="Galactose-binding domain-like"/>
    <property type="match status" value="1"/>
</dbReference>
<feature type="domain" description="Laminin EGF-like" evidence="10">
    <location>
        <begin position="613"/>
        <end position="665"/>
    </location>
</feature>
<feature type="disulfide bond" evidence="8">
    <location>
        <begin position="721"/>
        <end position="738"/>
    </location>
</feature>
<feature type="domain" description="Laminin EGF-like" evidence="10">
    <location>
        <begin position="719"/>
        <end position="767"/>
    </location>
</feature>
<dbReference type="CDD" id="cd00055">
    <property type="entry name" value="EGF_Lam"/>
    <property type="match status" value="10"/>
</dbReference>
<feature type="disulfide bond" evidence="8">
    <location>
        <begin position="740"/>
        <end position="749"/>
    </location>
</feature>
<dbReference type="PRINTS" id="PR00011">
    <property type="entry name" value="EGFLAMININ"/>
</dbReference>
<evidence type="ECO:0000256" key="1">
    <source>
        <dbReference type="ARBA" id="ARBA00004613"/>
    </source>
</evidence>
<reference evidence="13" key="3">
    <citation type="submission" date="2025-08" db="UniProtKB">
        <authorList>
            <consortium name="Ensembl"/>
        </authorList>
    </citation>
    <scope>IDENTIFICATION</scope>
</reference>
<dbReference type="PANTHER" id="PTHR10574">
    <property type="entry name" value="NETRIN/LAMININ-RELATED"/>
    <property type="match status" value="1"/>
</dbReference>
<dbReference type="FunFam" id="2.10.25.10:FF:000275">
    <property type="entry name" value="usherin"/>
    <property type="match status" value="1"/>
</dbReference>